<dbReference type="EMBL" id="LBOG01000002">
    <property type="protein sequence ID" value="KKP30496.1"/>
    <property type="molecule type" value="Genomic_DNA"/>
</dbReference>
<accession>A0A0F9YVJ6</accession>
<organism evidence="2 3">
    <name type="scientific">Candidatus Nomurabacteria bacterium GW2011_GWF1_31_48</name>
    <dbReference type="NCBI Taxonomy" id="1618767"/>
    <lineage>
        <taxon>Bacteria</taxon>
        <taxon>Candidatus Nomuraibacteriota</taxon>
    </lineage>
</organism>
<dbReference type="Proteomes" id="UP000034934">
    <property type="component" value="Unassembled WGS sequence"/>
</dbReference>
<protein>
    <submittedName>
        <fullName evidence="2">Uncharacterized protein</fullName>
    </submittedName>
</protein>
<name>A0A0F9YVJ6_9BACT</name>
<comment type="caution">
    <text evidence="2">The sequence shown here is derived from an EMBL/GenBank/DDBJ whole genome shotgun (WGS) entry which is preliminary data.</text>
</comment>
<gene>
    <name evidence="2" type="ORF">UR19_C0002G0017</name>
</gene>
<evidence type="ECO:0000256" key="1">
    <source>
        <dbReference type="SAM" id="Phobius"/>
    </source>
</evidence>
<dbReference type="AlphaFoldDB" id="A0A0F9YVJ6"/>
<evidence type="ECO:0000313" key="3">
    <source>
        <dbReference type="Proteomes" id="UP000034934"/>
    </source>
</evidence>
<sequence>MDPESKQLLKNTLELAEENNKLLHKIRGVQNREFVWKILKMVLIVGITLGSFYFLEPYLNKMMDLYSSVSGIQQNIKDVSDTNSSSLKDLLKKF</sequence>
<evidence type="ECO:0000313" key="2">
    <source>
        <dbReference type="EMBL" id="KKP30496.1"/>
    </source>
</evidence>
<proteinExistence type="predicted"/>
<reference evidence="2 3" key="1">
    <citation type="journal article" date="2015" name="Nature">
        <title>rRNA introns, odd ribosomes, and small enigmatic genomes across a large radiation of phyla.</title>
        <authorList>
            <person name="Brown C.T."/>
            <person name="Hug L.A."/>
            <person name="Thomas B.C."/>
            <person name="Sharon I."/>
            <person name="Castelle C.J."/>
            <person name="Singh A."/>
            <person name="Wilkins M.J."/>
            <person name="Williams K.H."/>
            <person name="Banfield J.F."/>
        </authorList>
    </citation>
    <scope>NUCLEOTIDE SEQUENCE [LARGE SCALE GENOMIC DNA]</scope>
</reference>
<keyword evidence="1" id="KW-0472">Membrane</keyword>
<keyword evidence="1" id="KW-1133">Transmembrane helix</keyword>
<feature type="transmembrane region" description="Helical" evidence="1">
    <location>
        <begin position="34"/>
        <end position="55"/>
    </location>
</feature>
<keyword evidence="1" id="KW-0812">Transmembrane</keyword>